<keyword evidence="5" id="KW-0732">Signal</keyword>
<dbReference type="SUPFAM" id="SSF56300">
    <property type="entry name" value="Metallo-dependent phosphatases"/>
    <property type="match status" value="1"/>
</dbReference>
<reference evidence="7 8" key="1">
    <citation type="submission" date="2023-08" db="EMBL/GenBank/DDBJ databases">
        <authorList>
            <person name="Joshi A."/>
            <person name="Thite S."/>
        </authorList>
    </citation>
    <scope>NUCLEOTIDE SEQUENCE [LARGE SCALE GENOMIC DNA]</scope>
    <source>
        <strain evidence="7 8">AC40</strain>
    </source>
</reference>
<dbReference type="InterPro" id="IPR004843">
    <property type="entry name" value="Calcineurin-like_PHP"/>
</dbReference>
<feature type="domain" description="Calcineurin-like phosphoesterase" evidence="6">
    <location>
        <begin position="36"/>
        <end position="255"/>
    </location>
</feature>
<dbReference type="EMBL" id="JAUZVZ010000013">
    <property type="protein sequence ID" value="MDP4536653.1"/>
    <property type="molecule type" value="Genomic_DNA"/>
</dbReference>
<dbReference type="PANTHER" id="PTHR42988:SF2">
    <property type="entry name" value="CYCLIC NUCLEOTIDE PHOSPHODIESTERASE CBUA0032-RELATED"/>
    <property type="match status" value="1"/>
</dbReference>
<dbReference type="InterPro" id="IPR029052">
    <property type="entry name" value="Metallo-depent_PP-like"/>
</dbReference>
<evidence type="ECO:0000256" key="1">
    <source>
        <dbReference type="ARBA" id="ARBA00022723"/>
    </source>
</evidence>
<comment type="caution">
    <text evidence="7">The sequence shown here is derived from an EMBL/GenBank/DDBJ whole genome shotgun (WGS) entry which is preliminary data.</text>
</comment>
<keyword evidence="3" id="KW-0408">Iron</keyword>
<keyword evidence="2" id="KW-0378">Hydrolase</keyword>
<dbReference type="Proteomes" id="UP001231616">
    <property type="component" value="Unassembled WGS sequence"/>
</dbReference>
<evidence type="ECO:0000256" key="4">
    <source>
        <dbReference type="ARBA" id="ARBA00025742"/>
    </source>
</evidence>
<comment type="similarity">
    <text evidence="4">Belongs to the cyclic nucleotide phosphodiesterase class-III family.</text>
</comment>
<gene>
    <name evidence="7" type="ORF">Q3O60_10670</name>
</gene>
<keyword evidence="8" id="KW-1185">Reference proteome</keyword>
<evidence type="ECO:0000259" key="6">
    <source>
        <dbReference type="Pfam" id="PF00149"/>
    </source>
</evidence>
<evidence type="ECO:0000313" key="7">
    <source>
        <dbReference type="EMBL" id="MDP4536653.1"/>
    </source>
</evidence>
<evidence type="ECO:0000256" key="2">
    <source>
        <dbReference type="ARBA" id="ARBA00022801"/>
    </source>
</evidence>
<proteinExistence type="inferred from homology"/>
<organism evidence="7 8">
    <name type="scientific">Alkalimonas collagenimarina</name>
    <dbReference type="NCBI Taxonomy" id="400390"/>
    <lineage>
        <taxon>Bacteria</taxon>
        <taxon>Pseudomonadati</taxon>
        <taxon>Pseudomonadota</taxon>
        <taxon>Gammaproteobacteria</taxon>
        <taxon>Alkalimonas</taxon>
    </lineage>
</organism>
<sequence length="344" mass="38737">MYAWLIRTLLALCCALATFSNLAKDSSTDEMTSSVRIAIVGDINGAYGSTDYPALSYQLLDAVIQQQPDIILSVGDVVAGQKRSLTPGQLASMWQAFDEKMLQPMINQQSVWIPVIGNHDGSKAFNRLGKRLFAQERQLAERFWQSKRPSSPNLTWLDDAHYPYYFSLLWQDIAIIVIDASGAELSETEIQWLTTTLQSPAVQQARHRLVSGHLPLISIAEGRMAPGERLQDTESLIALFNRYQVDWYISGHQHAFYQAKIGKLGLLMAAGIPARPILTEANSYHVFSMIQIDSGVTLEHWDIQRQESFLLDKLPATIDSEPIPLRRWPQQSEFSTPTYTKENP</sequence>
<dbReference type="PANTHER" id="PTHR42988">
    <property type="entry name" value="PHOSPHOHYDROLASE"/>
    <property type="match status" value="1"/>
</dbReference>
<feature type="signal peptide" evidence="5">
    <location>
        <begin position="1"/>
        <end position="23"/>
    </location>
</feature>
<protein>
    <submittedName>
        <fullName evidence="7">Metallophosphoesterase</fullName>
    </submittedName>
</protein>
<dbReference type="Pfam" id="PF00149">
    <property type="entry name" value="Metallophos"/>
    <property type="match status" value="1"/>
</dbReference>
<keyword evidence="1" id="KW-0479">Metal-binding</keyword>
<accession>A0ABT9H050</accession>
<feature type="chain" id="PRO_5045370261" evidence="5">
    <location>
        <begin position="24"/>
        <end position="344"/>
    </location>
</feature>
<dbReference type="InterPro" id="IPR050884">
    <property type="entry name" value="CNP_phosphodiesterase-III"/>
</dbReference>
<name>A0ABT9H050_9GAMM</name>
<dbReference type="RefSeq" id="WP_305893918.1">
    <property type="nucleotide sequence ID" value="NZ_JAUZVZ010000013.1"/>
</dbReference>
<evidence type="ECO:0000256" key="3">
    <source>
        <dbReference type="ARBA" id="ARBA00023004"/>
    </source>
</evidence>
<dbReference type="Gene3D" id="3.60.21.10">
    <property type="match status" value="1"/>
</dbReference>
<evidence type="ECO:0000256" key="5">
    <source>
        <dbReference type="SAM" id="SignalP"/>
    </source>
</evidence>
<evidence type="ECO:0000313" key="8">
    <source>
        <dbReference type="Proteomes" id="UP001231616"/>
    </source>
</evidence>